<dbReference type="Gene3D" id="3.40.50.1110">
    <property type="entry name" value="SGNH hydrolase"/>
    <property type="match status" value="1"/>
</dbReference>
<evidence type="ECO:0000313" key="1">
    <source>
        <dbReference type="EMBL" id="KAK9915293.1"/>
    </source>
</evidence>
<name>A0ABR2YU37_9CHLO</name>
<comment type="caution">
    <text evidence="1">The sequence shown here is derived from an EMBL/GenBank/DDBJ whole genome shotgun (WGS) entry which is preliminary data.</text>
</comment>
<sequence>MPRNSSASNRLRWTECPNKSPLANAASANGHALPKGANNYFSIVLQNTSVTAETVTGYIKDGMQQLYNRGSRVYVYDFGAALSQVVMNSSLGFANKEEACYVTAPNLSQNSQPSSQPIGAPNGTLCSAPDTYVNWDQFHPTRVVHKAIGELFVKQTGSVLFGLPASFQGG</sequence>
<dbReference type="EMBL" id="JALJOT010000005">
    <property type="protein sequence ID" value="KAK9915293.1"/>
    <property type="molecule type" value="Genomic_DNA"/>
</dbReference>
<accession>A0ABR2YU37</accession>
<dbReference type="InterPro" id="IPR036514">
    <property type="entry name" value="SGNH_hydro_sf"/>
</dbReference>
<dbReference type="Proteomes" id="UP001491310">
    <property type="component" value="Unassembled WGS sequence"/>
</dbReference>
<reference evidence="1 2" key="1">
    <citation type="journal article" date="2024" name="Nat. Commun.">
        <title>Phylogenomics reveals the evolutionary origins of lichenization in chlorophyte algae.</title>
        <authorList>
            <person name="Puginier C."/>
            <person name="Libourel C."/>
            <person name="Otte J."/>
            <person name="Skaloud P."/>
            <person name="Haon M."/>
            <person name="Grisel S."/>
            <person name="Petersen M."/>
            <person name="Berrin J.G."/>
            <person name="Delaux P.M."/>
            <person name="Dal Grande F."/>
            <person name="Keller J."/>
        </authorList>
    </citation>
    <scope>NUCLEOTIDE SEQUENCE [LARGE SCALE GENOMIC DNA]</scope>
    <source>
        <strain evidence="1 2">SAG 216-7</strain>
    </source>
</reference>
<evidence type="ECO:0008006" key="3">
    <source>
        <dbReference type="Google" id="ProtNLM"/>
    </source>
</evidence>
<keyword evidence="2" id="KW-1185">Reference proteome</keyword>
<evidence type="ECO:0000313" key="2">
    <source>
        <dbReference type="Proteomes" id="UP001491310"/>
    </source>
</evidence>
<gene>
    <name evidence="1" type="ORF">WJX75_007194</name>
</gene>
<protein>
    <recommendedName>
        <fullName evidence="3">GDSL esterase/lipase</fullName>
    </recommendedName>
</protein>
<organism evidence="1 2">
    <name type="scientific">Coccomyxa subellipsoidea</name>
    <dbReference type="NCBI Taxonomy" id="248742"/>
    <lineage>
        <taxon>Eukaryota</taxon>
        <taxon>Viridiplantae</taxon>
        <taxon>Chlorophyta</taxon>
        <taxon>core chlorophytes</taxon>
        <taxon>Trebouxiophyceae</taxon>
        <taxon>Trebouxiophyceae incertae sedis</taxon>
        <taxon>Coccomyxaceae</taxon>
        <taxon>Coccomyxa</taxon>
    </lineage>
</organism>
<proteinExistence type="predicted"/>